<accession>A0A6J4KQZ1</accession>
<dbReference type="GO" id="GO:0047575">
    <property type="term" value="F:4-carboxymuconolactone decarboxylase activity"/>
    <property type="evidence" value="ECO:0007669"/>
    <property type="project" value="UniProtKB-EC"/>
</dbReference>
<proteinExistence type="predicted"/>
<feature type="region of interest" description="Disordered" evidence="1">
    <location>
        <begin position="1"/>
        <end position="133"/>
    </location>
</feature>
<dbReference type="EMBL" id="CADCUE010000019">
    <property type="protein sequence ID" value="CAA9312146.1"/>
    <property type="molecule type" value="Genomic_DNA"/>
</dbReference>
<feature type="non-terminal residue" evidence="2">
    <location>
        <position position="133"/>
    </location>
</feature>
<gene>
    <name evidence="2" type="ORF">AVDCRST_MAG16-217</name>
</gene>
<name>A0A6J4KQZ1_9ACTN</name>
<feature type="compositionally biased region" description="Basic residues" evidence="1">
    <location>
        <begin position="116"/>
        <end position="127"/>
    </location>
</feature>
<evidence type="ECO:0000256" key="1">
    <source>
        <dbReference type="SAM" id="MobiDB-lite"/>
    </source>
</evidence>
<organism evidence="2">
    <name type="scientific">uncultured Frankineae bacterium</name>
    <dbReference type="NCBI Taxonomy" id="437475"/>
    <lineage>
        <taxon>Bacteria</taxon>
        <taxon>Bacillati</taxon>
        <taxon>Actinomycetota</taxon>
        <taxon>Actinomycetes</taxon>
        <taxon>Frankiales</taxon>
        <taxon>environmental samples</taxon>
    </lineage>
</organism>
<reference evidence="2" key="1">
    <citation type="submission" date="2020-02" db="EMBL/GenBank/DDBJ databases">
        <authorList>
            <person name="Meier V. D."/>
        </authorList>
    </citation>
    <scope>NUCLEOTIDE SEQUENCE</scope>
    <source>
        <strain evidence="2">AVDCRST_MAG16</strain>
    </source>
</reference>
<evidence type="ECO:0000313" key="2">
    <source>
        <dbReference type="EMBL" id="CAA9312146.1"/>
    </source>
</evidence>
<keyword evidence="2" id="KW-0456">Lyase</keyword>
<dbReference type="EC" id="4.1.1.44" evidence="2"/>
<feature type="non-terminal residue" evidence="2">
    <location>
        <position position="1"/>
    </location>
</feature>
<protein>
    <submittedName>
        <fullName evidence="2">4-carboxymuconolactone decarboxylase</fullName>
        <ecNumber evidence="2">4.1.1.44</ecNumber>
    </submittedName>
</protein>
<dbReference type="AlphaFoldDB" id="A0A6J4KQZ1"/>
<sequence length="133" mass="14642">RAVGRQPPGLRDAGPASRAGRRARRPRCRTDDRPDRAVPGPHHPLRLGRRLVPPRARPPHAQLPDPGPARGARPRGRAGPARPGRRRQRPDRRGDRRGAAAHGRLRGCPSGQLGLRGRRARAGRARPRRDGHL</sequence>